<name>A0AA38Q1R0_9AGAR</name>
<evidence type="ECO:0000313" key="3">
    <source>
        <dbReference type="Proteomes" id="UP001163850"/>
    </source>
</evidence>
<feature type="region of interest" description="Disordered" evidence="1">
    <location>
        <begin position="1"/>
        <end position="23"/>
    </location>
</feature>
<sequence>MFLRKKVKHQQQNVATSEKVTTAKPTNDSFLVKSTPLFARFATTNTTNVDVLNGPATSKSVVSGPMSLSVRRDPIPNGAGSKVRSEKDGHLRVVGGQHGQPWIASDRVDKPLPPTSPSEEVKPALDHRVPTSGPGSIDPSHIGRKTSTQKSRAADVADRAENTEPQSHLSSRPSSTTTTRKSSIQDLHRVDPNSRSARAGASYDAFSDSTNPVRNNLASQQTHPTYGLISSADLGPGPSRQPLRTSGVWLRVFKPRGSIEHRRQLHSR</sequence>
<feature type="compositionally biased region" description="Polar residues" evidence="1">
    <location>
        <begin position="10"/>
        <end position="23"/>
    </location>
</feature>
<dbReference type="Proteomes" id="UP001163850">
    <property type="component" value="Unassembled WGS sequence"/>
</dbReference>
<feature type="compositionally biased region" description="Polar residues" evidence="1">
    <location>
        <begin position="207"/>
        <end position="218"/>
    </location>
</feature>
<feature type="compositionally biased region" description="Basic and acidic residues" evidence="1">
    <location>
        <begin position="119"/>
        <end position="129"/>
    </location>
</feature>
<reference evidence="2" key="1">
    <citation type="submission" date="2022-08" db="EMBL/GenBank/DDBJ databases">
        <authorList>
            <consortium name="DOE Joint Genome Institute"/>
            <person name="Min B."/>
            <person name="Riley R."/>
            <person name="Sierra-Patev S."/>
            <person name="Naranjo-Ortiz M."/>
            <person name="Looney B."/>
            <person name="Konkel Z."/>
            <person name="Slot J.C."/>
            <person name="Sakamoto Y."/>
            <person name="Steenwyk J.L."/>
            <person name="Rokas A."/>
            <person name="Carro J."/>
            <person name="Camarero S."/>
            <person name="Ferreira P."/>
            <person name="Molpeceres G."/>
            <person name="Ruiz-Duenas F.J."/>
            <person name="Serrano A."/>
            <person name="Henrissat B."/>
            <person name="Drula E."/>
            <person name="Hughes K.W."/>
            <person name="Mata J.L."/>
            <person name="Ishikawa N.K."/>
            <person name="Vargas-Isla R."/>
            <person name="Ushijima S."/>
            <person name="Smith C.A."/>
            <person name="Ahrendt S."/>
            <person name="Andreopoulos W."/>
            <person name="He G."/>
            <person name="Labutti K."/>
            <person name="Lipzen A."/>
            <person name="Ng V."/>
            <person name="Sandor L."/>
            <person name="Barry K."/>
            <person name="Martinez A.T."/>
            <person name="Xiao Y."/>
            <person name="Gibbons J.G."/>
            <person name="Terashima K."/>
            <person name="Hibbett D.S."/>
            <person name="Grigoriev I.V."/>
        </authorList>
    </citation>
    <scope>NUCLEOTIDE SEQUENCE</scope>
    <source>
        <strain evidence="2">TFB7829</strain>
    </source>
</reference>
<accession>A0AA38Q1R0</accession>
<organism evidence="2 3">
    <name type="scientific">Lentinula detonsa</name>
    <dbReference type="NCBI Taxonomy" id="2804962"/>
    <lineage>
        <taxon>Eukaryota</taxon>
        <taxon>Fungi</taxon>
        <taxon>Dikarya</taxon>
        <taxon>Basidiomycota</taxon>
        <taxon>Agaricomycotina</taxon>
        <taxon>Agaricomycetes</taxon>
        <taxon>Agaricomycetidae</taxon>
        <taxon>Agaricales</taxon>
        <taxon>Marasmiineae</taxon>
        <taxon>Omphalotaceae</taxon>
        <taxon>Lentinula</taxon>
    </lineage>
</organism>
<feature type="compositionally biased region" description="Basic and acidic residues" evidence="1">
    <location>
        <begin position="152"/>
        <end position="162"/>
    </location>
</feature>
<dbReference type="EMBL" id="MU801968">
    <property type="protein sequence ID" value="KAJ3985190.1"/>
    <property type="molecule type" value="Genomic_DNA"/>
</dbReference>
<evidence type="ECO:0000313" key="2">
    <source>
        <dbReference type="EMBL" id="KAJ3985190.1"/>
    </source>
</evidence>
<feature type="compositionally biased region" description="Low complexity" evidence="1">
    <location>
        <begin position="170"/>
        <end position="182"/>
    </location>
</feature>
<evidence type="ECO:0000256" key="1">
    <source>
        <dbReference type="SAM" id="MobiDB-lite"/>
    </source>
</evidence>
<dbReference type="AlphaFoldDB" id="A0AA38Q1R0"/>
<feature type="region of interest" description="Disordered" evidence="1">
    <location>
        <begin position="59"/>
        <end position="218"/>
    </location>
</feature>
<gene>
    <name evidence="2" type="ORF">F5890DRAFT_1182760</name>
</gene>
<comment type="caution">
    <text evidence="2">The sequence shown here is derived from an EMBL/GenBank/DDBJ whole genome shotgun (WGS) entry which is preliminary data.</text>
</comment>
<protein>
    <submittedName>
        <fullName evidence="2">Uncharacterized protein</fullName>
    </submittedName>
</protein>
<proteinExistence type="predicted"/>